<evidence type="ECO:0000259" key="7">
    <source>
        <dbReference type="Pfam" id="PF04542"/>
    </source>
</evidence>
<evidence type="ECO:0000259" key="8">
    <source>
        <dbReference type="Pfam" id="PF04545"/>
    </source>
</evidence>
<dbReference type="InterPro" id="IPR014284">
    <property type="entry name" value="RNA_pol_sigma-70_dom"/>
</dbReference>
<dbReference type="SUPFAM" id="SSF88659">
    <property type="entry name" value="Sigma3 and sigma4 domains of RNA polymerase sigma factors"/>
    <property type="match status" value="1"/>
</dbReference>
<dbReference type="InterPro" id="IPR007630">
    <property type="entry name" value="RNA_pol_sigma70_r4"/>
</dbReference>
<dbReference type="InterPro" id="IPR039425">
    <property type="entry name" value="RNA_pol_sigma-70-like"/>
</dbReference>
<dbReference type="Proteomes" id="UP001595859">
    <property type="component" value="Unassembled WGS sequence"/>
</dbReference>
<keyword evidence="2" id="KW-0805">Transcription regulation</keyword>
<feature type="domain" description="RNA polymerase sigma-70 region 4" evidence="8">
    <location>
        <begin position="136"/>
        <end position="184"/>
    </location>
</feature>
<feature type="region of interest" description="Disordered" evidence="6">
    <location>
        <begin position="1"/>
        <end position="26"/>
    </location>
</feature>
<comment type="similarity">
    <text evidence="1">Belongs to the sigma-70 factor family. ECF subfamily.</text>
</comment>
<evidence type="ECO:0000256" key="5">
    <source>
        <dbReference type="ARBA" id="ARBA00023163"/>
    </source>
</evidence>
<gene>
    <name evidence="9" type="ORF">ACFPCV_35145</name>
</gene>
<evidence type="ECO:0000256" key="1">
    <source>
        <dbReference type="ARBA" id="ARBA00010641"/>
    </source>
</evidence>
<dbReference type="InterPro" id="IPR036388">
    <property type="entry name" value="WH-like_DNA-bd_sf"/>
</dbReference>
<keyword evidence="10" id="KW-1185">Reference proteome</keyword>
<dbReference type="InterPro" id="IPR013324">
    <property type="entry name" value="RNA_pol_sigma_r3/r4-like"/>
</dbReference>
<dbReference type="PANTHER" id="PTHR43133:SF8">
    <property type="entry name" value="RNA POLYMERASE SIGMA FACTOR HI_1459-RELATED"/>
    <property type="match status" value="1"/>
</dbReference>
<comment type="caution">
    <text evidence="9">The sequence shown here is derived from an EMBL/GenBank/DDBJ whole genome shotgun (WGS) entry which is preliminary data.</text>
</comment>
<keyword evidence="3" id="KW-0731">Sigma factor</keyword>
<accession>A0ABV9SEB0</accession>
<evidence type="ECO:0000313" key="10">
    <source>
        <dbReference type="Proteomes" id="UP001595859"/>
    </source>
</evidence>
<dbReference type="EMBL" id="JBHSIS010000024">
    <property type="protein sequence ID" value="MFC4858761.1"/>
    <property type="molecule type" value="Genomic_DNA"/>
</dbReference>
<organism evidence="9 10">
    <name type="scientific">Actinophytocola glycyrrhizae</name>
    <dbReference type="NCBI Taxonomy" id="2044873"/>
    <lineage>
        <taxon>Bacteria</taxon>
        <taxon>Bacillati</taxon>
        <taxon>Actinomycetota</taxon>
        <taxon>Actinomycetes</taxon>
        <taxon>Pseudonocardiales</taxon>
        <taxon>Pseudonocardiaceae</taxon>
    </lineage>
</organism>
<sequence>MSSRVLPEDTAEPGSQPRQATDAPARPFEQVYRDHAARVFRYCLSQVSNRGDAEDLAADVFAAAFHAFAGADVPLEAEPAWLLRIARNAVIDYRRKHSRRSALVARFFGGQSEADPRVDVEGEVVMRDEVRQALAAMAHLSDKDRTILGLRIAAGLSYAEVGAVVGLSAHAATMACKRALARLQRHLGVTL</sequence>
<evidence type="ECO:0000256" key="2">
    <source>
        <dbReference type="ARBA" id="ARBA00023015"/>
    </source>
</evidence>
<dbReference type="InterPro" id="IPR013325">
    <property type="entry name" value="RNA_pol_sigma_r2"/>
</dbReference>
<name>A0ABV9SEB0_9PSEU</name>
<keyword evidence="4" id="KW-0238">DNA-binding</keyword>
<protein>
    <submittedName>
        <fullName evidence="9">RNA polymerase sigma factor</fullName>
    </submittedName>
</protein>
<dbReference type="Gene3D" id="1.10.10.10">
    <property type="entry name" value="Winged helix-like DNA-binding domain superfamily/Winged helix DNA-binding domain"/>
    <property type="match status" value="1"/>
</dbReference>
<dbReference type="Pfam" id="PF04542">
    <property type="entry name" value="Sigma70_r2"/>
    <property type="match status" value="1"/>
</dbReference>
<dbReference type="SUPFAM" id="SSF88946">
    <property type="entry name" value="Sigma2 domain of RNA polymerase sigma factors"/>
    <property type="match status" value="1"/>
</dbReference>
<dbReference type="PANTHER" id="PTHR43133">
    <property type="entry name" value="RNA POLYMERASE ECF-TYPE SIGMA FACTO"/>
    <property type="match status" value="1"/>
</dbReference>
<evidence type="ECO:0000256" key="6">
    <source>
        <dbReference type="SAM" id="MobiDB-lite"/>
    </source>
</evidence>
<evidence type="ECO:0000256" key="3">
    <source>
        <dbReference type="ARBA" id="ARBA00023082"/>
    </source>
</evidence>
<proteinExistence type="inferred from homology"/>
<dbReference type="Pfam" id="PF04545">
    <property type="entry name" value="Sigma70_r4"/>
    <property type="match status" value="1"/>
</dbReference>
<dbReference type="RefSeq" id="WP_378061422.1">
    <property type="nucleotide sequence ID" value="NZ_JBHSIS010000024.1"/>
</dbReference>
<dbReference type="InterPro" id="IPR007627">
    <property type="entry name" value="RNA_pol_sigma70_r2"/>
</dbReference>
<dbReference type="NCBIfam" id="TIGR02937">
    <property type="entry name" value="sigma70-ECF"/>
    <property type="match status" value="1"/>
</dbReference>
<feature type="domain" description="RNA polymerase sigma-70 region 2" evidence="7">
    <location>
        <begin position="32"/>
        <end position="100"/>
    </location>
</feature>
<keyword evidence="5" id="KW-0804">Transcription</keyword>
<dbReference type="Gene3D" id="1.10.1740.10">
    <property type="match status" value="1"/>
</dbReference>
<evidence type="ECO:0000313" key="9">
    <source>
        <dbReference type="EMBL" id="MFC4858761.1"/>
    </source>
</evidence>
<reference evidence="10" key="1">
    <citation type="journal article" date="2019" name="Int. J. Syst. Evol. Microbiol.">
        <title>The Global Catalogue of Microorganisms (GCM) 10K type strain sequencing project: providing services to taxonomists for standard genome sequencing and annotation.</title>
        <authorList>
            <consortium name="The Broad Institute Genomics Platform"/>
            <consortium name="The Broad Institute Genome Sequencing Center for Infectious Disease"/>
            <person name="Wu L."/>
            <person name="Ma J."/>
        </authorList>
    </citation>
    <scope>NUCLEOTIDE SEQUENCE [LARGE SCALE GENOMIC DNA]</scope>
    <source>
        <strain evidence="10">ZS-22-S1</strain>
    </source>
</reference>
<evidence type="ECO:0000256" key="4">
    <source>
        <dbReference type="ARBA" id="ARBA00023125"/>
    </source>
</evidence>